<evidence type="ECO:0000313" key="2">
    <source>
        <dbReference type="EMBL" id="KAJ8018493.1"/>
    </source>
</evidence>
<proteinExistence type="predicted"/>
<reference evidence="2" key="1">
    <citation type="submission" date="2021-10" db="EMBL/GenBank/DDBJ databases">
        <title>Tropical sea cucumber genome reveals ecological adaptation and Cuvierian tubules defense mechanism.</title>
        <authorList>
            <person name="Chen T."/>
        </authorList>
    </citation>
    <scope>NUCLEOTIDE SEQUENCE</scope>
    <source>
        <strain evidence="2">Nanhai2018</strain>
        <tissue evidence="2">Muscle</tissue>
    </source>
</reference>
<dbReference type="OrthoDB" id="10265994at2759"/>
<organism evidence="2 3">
    <name type="scientific">Holothuria leucospilota</name>
    <name type="common">Black long sea cucumber</name>
    <name type="synonym">Mertensiothuria leucospilota</name>
    <dbReference type="NCBI Taxonomy" id="206669"/>
    <lineage>
        <taxon>Eukaryota</taxon>
        <taxon>Metazoa</taxon>
        <taxon>Echinodermata</taxon>
        <taxon>Eleutherozoa</taxon>
        <taxon>Echinozoa</taxon>
        <taxon>Holothuroidea</taxon>
        <taxon>Aspidochirotacea</taxon>
        <taxon>Aspidochirotida</taxon>
        <taxon>Holothuriidae</taxon>
        <taxon>Holothuria</taxon>
    </lineage>
</organism>
<accession>A0A9Q0Y9M6</accession>
<dbReference type="EMBL" id="JAIZAY010000328">
    <property type="protein sequence ID" value="KAJ8018493.1"/>
    <property type="molecule type" value="Genomic_DNA"/>
</dbReference>
<comment type="caution">
    <text evidence="2">The sequence shown here is derived from an EMBL/GenBank/DDBJ whole genome shotgun (WGS) entry which is preliminary data.</text>
</comment>
<evidence type="ECO:0000256" key="1">
    <source>
        <dbReference type="SAM" id="MobiDB-lite"/>
    </source>
</evidence>
<evidence type="ECO:0000313" key="3">
    <source>
        <dbReference type="Proteomes" id="UP001152320"/>
    </source>
</evidence>
<feature type="compositionally biased region" description="Low complexity" evidence="1">
    <location>
        <begin position="1"/>
        <end position="31"/>
    </location>
</feature>
<dbReference type="AlphaFoldDB" id="A0A9Q0Y9M6"/>
<protein>
    <submittedName>
        <fullName evidence="2">SAGA-associated factor 29</fullName>
    </submittedName>
</protein>
<feature type="region of interest" description="Disordered" evidence="1">
    <location>
        <begin position="1"/>
        <end position="37"/>
    </location>
</feature>
<keyword evidence="3" id="KW-1185">Reference proteome</keyword>
<dbReference type="Proteomes" id="UP001152320">
    <property type="component" value="Unassembled WGS sequence"/>
</dbReference>
<gene>
    <name evidence="2" type="ORF">HOLleu_43485</name>
</gene>
<sequence>MRRAKGTQSAASSGSTPQPSPSPNTQSNSPSDPADIPLLLKQLRKLVKESHEAGLKSEPNLNNIAKTHEKMRAEQKTTPYYKSKLKGLYQSAMADAEAEA</sequence>
<name>A0A9Q0Y9M6_HOLLE</name>